<dbReference type="NCBIfam" id="TIGR00575">
    <property type="entry name" value="dnlj"/>
    <property type="match status" value="1"/>
</dbReference>
<sequence>MSSDTLRSRIAALRGEIARHDELYYRRAQPEVSDFDYDTMKAELARLEREHPELAMGASPTLRVGDDRTEGFARVRHRQAMTTLDNTYDEGELREFHARLAKLLGDESLAYTVEPKIDGLAVSLTFEHGRLTRAVTRGDGEEGDDVTANVRTIRNLPQELAGLPIPDLIEIRGEVYLAFEEFQRINQVQEENGLEPYANPRNLAAGTLKLLDPNEVAARELRIVVYGLGACTPDVVGSQSDFQRQLAAWGLPTVEHWAAVRGVDAAWEAIQELDRRRRSLAYATDGAVVKLDRFDQQRVAGFRGEGQAARKLSPRWACAFKFPPDRAETRIRAITIQVGRTGALTPVAELEPVLIAGTTVRRATLHNADEIARKDVRIGDAVLVEKAGEIIPAVVQVVLEKRPHAAQPYEFPRNCPVCLAVAERAEGEVVWRCPNPDCPEKMRRRITHFASKACLDIDGLGEEIVDLFVSQGLVKTIPDLFRLRVEDLLPLKKSGELWASNLVAAIAARRATDLWRVIHGLGIPQVGAAAAKDLSRKFGSLEALAAAEEPALLGIEGIGEKTAASILAWLRNESHRALIAELRQVGLAPIAPPPPPAATRSPVAGKTFVLTGTLPTLSREEATALIEAAGGKVSGSVSKKTGYVLAGEEAGSKLEKARSLGIPVIDEAHFRELLADTGPSPS</sequence>
<proteinExistence type="inferred from homology"/>
<dbReference type="EC" id="6.5.1.2" evidence="3"/>
<dbReference type="Pfam" id="PF12826">
    <property type="entry name" value="HHH_2"/>
    <property type="match status" value="1"/>
</dbReference>
<dbReference type="GO" id="GO:0006260">
    <property type="term" value="P:DNA replication"/>
    <property type="evidence" value="ECO:0007669"/>
    <property type="project" value="UniProtKB-KW"/>
</dbReference>
<evidence type="ECO:0000256" key="9">
    <source>
        <dbReference type="ARBA" id="ARBA00022842"/>
    </source>
</evidence>
<keyword evidence="5" id="KW-0235">DNA replication</keyword>
<dbReference type="SUPFAM" id="SSF50249">
    <property type="entry name" value="Nucleic acid-binding proteins"/>
    <property type="match status" value="1"/>
</dbReference>
<evidence type="ECO:0000256" key="11">
    <source>
        <dbReference type="ARBA" id="ARBA00023204"/>
    </source>
</evidence>
<organism evidence="14">
    <name type="scientific">mine drainage metagenome</name>
    <dbReference type="NCBI Taxonomy" id="410659"/>
    <lineage>
        <taxon>unclassified sequences</taxon>
        <taxon>metagenomes</taxon>
        <taxon>ecological metagenomes</taxon>
    </lineage>
</organism>
<keyword evidence="11" id="KW-0234">DNA repair</keyword>
<dbReference type="AlphaFoldDB" id="A0A1J5SY40"/>
<evidence type="ECO:0000256" key="5">
    <source>
        <dbReference type="ARBA" id="ARBA00022705"/>
    </source>
</evidence>
<keyword evidence="7" id="KW-0227">DNA damage</keyword>
<evidence type="ECO:0000313" key="14">
    <source>
        <dbReference type="EMBL" id="OIR13490.1"/>
    </source>
</evidence>
<dbReference type="FunFam" id="2.40.50.140:FF:000012">
    <property type="entry name" value="DNA ligase"/>
    <property type="match status" value="1"/>
</dbReference>
<accession>A0A1J5SY40</accession>
<dbReference type="GO" id="GO:0003911">
    <property type="term" value="F:DNA ligase (NAD+) activity"/>
    <property type="evidence" value="ECO:0007669"/>
    <property type="project" value="UniProtKB-EC"/>
</dbReference>
<dbReference type="Gene3D" id="3.40.50.10190">
    <property type="entry name" value="BRCT domain"/>
    <property type="match status" value="1"/>
</dbReference>
<dbReference type="NCBIfam" id="NF005932">
    <property type="entry name" value="PRK07956.1"/>
    <property type="match status" value="1"/>
</dbReference>
<dbReference type="InterPro" id="IPR004150">
    <property type="entry name" value="NAD_DNA_ligase_OB"/>
</dbReference>
<dbReference type="SUPFAM" id="SSF47781">
    <property type="entry name" value="RuvA domain 2-like"/>
    <property type="match status" value="1"/>
</dbReference>
<dbReference type="Pfam" id="PF03120">
    <property type="entry name" value="OB_DNA_ligase"/>
    <property type="match status" value="1"/>
</dbReference>
<dbReference type="Gene3D" id="3.30.470.30">
    <property type="entry name" value="DNA ligase/mRNA capping enzyme"/>
    <property type="match status" value="1"/>
</dbReference>
<dbReference type="EMBL" id="MLJW01000014">
    <property type="protein sequence ID" value="OIR13490.1"/>
    <property type="molecule type" value="Genomic_DNA"/>
</dbReference>
<dbReference type="PANTHER" id="PTHR23389">
    <property type="entry name" value="CHROMOSOME TRANSMISSION FIDELITY FACTOR 18"/>
    <property type="match status" value="1"/>
</dbReference>
<keyword evidence="10" id="KW-0520">NAD</keyword>
<keyword evidence="6" id="KW-0479">Metal-binding</keyword>
<keyword evidence="4 14" id="KW-0436">Ligase</keyword>
<dbReference type="InterPro" id="IPR033136">
    <property type="entry name" value="DNA_ligase_CS"/>
</dbReference>
<evidence type="ECO:0000256" key="7">
    <source>
        <dbReference type="ARBA" id="ARBA00022763"/>
    </source>
</evidence>
<dbReference type="InterPro" id="IPR004149">
    <property type="entry name" value="Znf_DNAligase_C4"/>
</dbReference>
<dbReference type="CDD" id="cd00114">
    <property type="entry name" value="LIGANc"/>
    <property type="match status" value="1"/>
</dbReference>
<dbReference type="InterPro" id="IPR036420">
    <property type="entry name" value="BRCT_dom_sf"/>
</dbReference>
<dbReference type="Pfam" id="PF01653">
    <property type="entry name" value="DNA_ligase_aden"/>
    <property type="match status" value="1"/>
</dbReference>
<comment type="catalytic activity">
    <reaction evidence="12">
        <text>NAD(+) + (deoxyribonucleotide)n-3'-hydroxyl + 5'-phospho-(deoxyribonucleotide)m = (deoxyribonucleotide)n+m + AMP + beta-nicotinamide D-nucleotide.</text>
        <dbReference type="EC" id="6.5.1.2"/>
    </reaction>
</comment>
<dbReference type="Gene3D" id="1.10.287.610">
    <property type="entry name" value="Helix hairpin bin"/>
    <property type="match status" value="1"/>
</dbReference>
<evidence type="ECO:0000256" key="10">
    <source>
        <dbReference type="ARBA" id="ARBA00023027"/>
    </source>
</evidence>
<comment type="cofactor">
    <cofactor evidence="1">
        <name>Mg(2+)</name>
        <dbReference type="ChEBI" id="CHEBI:18420"/>
    </cofactor>
</comment>
<evidence type="ECO:0000259" key="13">
    <source>
        <dbReference type="PROSITE" id="PS50172"/>
    </source>
</evidence>
<dbReference type="SUPFAM" id="SSF56091">
    <property type="entry name" value="DNA ligase/mRNA capping enzyme, catalytic domain"/>
    <property type="match status" value="1"/>
</dbReference>
<evidence type="ECO:0000256" key="8">
    <source>
        <dbReference type="ARBA" id="ARBA00022833"/>
    </source>
</evidence>
<comment type="caution">
    <text evidence="14">The sequence shown here is derived from an EMBL/GenBank/DDBJ whole genome shotgun (WGS) entry which is preliminary data.</text>
</comment>
<dbReference type="GO" id="GO:0003677">
    <property type="term" value="F:DNA binding"/>
    <property type="evidence" value="ECO:0007669"/>
    <property type="project" value="InterPro"/>
</dbReference>
<dbReference type="FunFam" id="1.10.150.20:FF:000006">
    <property type="entry name" value="DNA ligase"/>
    <property type="match status" value="1"/>
</dbReference>
<dbReference type="Gene3D" id="6.20.10.30">
    <property type="match status" value="1"/>
</dbReference>
<evidence type="ECO:0000256" key="6">
    <source>
        <dbReference type="ARBA" id="ARBA00022723"/>
    </source>
</evidence>
<dbReference type="InterPro" id="IPR003583">
    <property type="entry name" value="Hlx-hairpin-Hlx_DNA-bd_motif"/>
</dbReference>
<dbReference type="SMART" id="SM00278">
    <property type="entry name" value="HhH1"/>
    <property type="match status" value="1"/>
</dbReference>
<dbReference type="GO" id="GO:0006281">
    <property type="term" value="P:DNA repair"/>
    <property type="evidence" value="ECO:0007669"/>
    <property type="project" value="UniProtKB-KW"/>
</dbReference>
<dbReference type="PROSITE" id="PS50172">
    <property type="entry name" value="BRCT"/>
    <property type="match status" value="1"/>
</dbReference>
<dbReference type="PANTHER" id="PTHR23389:SF9">
    <property type="entry name" value="DNA LIGASE"/>
    <property type="match status" value="1"/>
</dbReference>
<dbReference type="HAMAP" id="MF_01588">
    <property type="entry name" value="DNA_ligase_A"/>
    <property type="match status" value="1"/>
</dbReference>
<gene>
    <name evidence="14" type="primary">ligA_5</name>
    <name evidence="14" type="ORF">GALL_53060</name>
</gene>
<dbReference type="InterPro" id="IPR001357">
    <property type="entry name" value="BRCT_dom"/>
</dbReference>
<evidence type="ECO:0000256" key="3">
    <source>
        <dbReference type="ARBA" id="ARBA00012722"/>
    </source>
</evidence>
<evidence type="ECO:0000256" key="12">
    <source>
        <dbReference type="ARBA" id="ARBA00034005"/>
    </source>
</evidence>
<dbReference type="InterPro" id="IPR013840">
    <property type="entry name" value="DNAligase_N"/>
</dbReference>
<dbReference type="InterPro" id="IPR010994">
    <property type="entry name" value="RuvA_2-like"/>
</dbReference>
<feature type="domain" description="BRCT" evidence="13">
    <location>
        <begin position="598"/>
        <end position="667"/>
    </location>
</feature>
<dbReference type="SMART" id="SM00532">
    <property type="entry name" value="LIGANc"/>
    <property type="match status" value="1"/>
</dbReference>
<name>A0A1J5SY40_9ZZZZ</name>
<dbReference type="InterPro" id="IPR013839">
    <property type="entry name" value="DNAligase_adenylation"/>
</dbReference>
<dbReference type="Gene3D" id="1.10.150.20">
    <property type="entry name" value="5' to 3' exonuclease, C-terminal subdomain"/>
    <property type="match status" value="2"/>
</dbReference>
<dbReference type="InterPro" id="IPR001679">
    <property type="entry name" value="DNA_ligase"/>
</dbReference>
<dbReference type="GO" id="GO:0046872">
    <property type="term" value="F:metal ion binding"/>
    <property type="evidence" value="ECO:0007669"/>
    <property type="project" value="UniProtKB-KW"/>
</dbReference>
<dbReference type="PROSITE" id="PS01056">
    <property type="entry name" value="DNA_LIGASE_N2"/>
    <property type="match status" value="1"/>
</dbReference>
<dbReference type="Pfam" id="PF00533">
    <property type="entry name" value="BRCT"/>
    <property type="match status" value="1"/>
</dbReference>
<keyword evidence="9" id="KW-0460">Magnesium</keyword>
<protein>
    <recommendedName>
        <fullName evidence="3">DNA ligase (NAD(+))</fullName>
        <ecNumber evidence="3">6.5.1.2</ecNumber>
    </recommendedName>
</protein>
<dbReference type="InterPro" id="IPR041663">
    <property type="entry name" value="DisA/LigA_HHH"/>
</dbReference>
<comment type="function">
    <text evidence="2">DNA ligase that catalyzes the formation of phosphodiester linkages between 5'-phosphoryl and 3'-hydroxyl groups in double-stranded DNA using NAD as a coenzyme and as the energy source for the reaction. It is essential for DNA replication and repair of damaged DNA.</text>
</comment>
<dbReference type="PIRSF" id="PIRSF001604">
    <property type="entry name" value="LigA"/>
    <property type="match status" value="1"/>
</dbReference>
<evidence type="ECO:0000256" key="4">
    <source>
        <dbReference type="ARBA" id="ARBA00022598"/>
    </source>
</evidence>
<dbReference type="SMART" id="SM00292">
    <property type="entry name" value="BRCT"/>
    <property type="match status" value="1"/>
</dbReference>
<dbReference type="InterPro" id="IPR012340">
    <property type="entry name" value="NA-bd_OB-fold"/>
</dbReference>
<dbReference type="SUPFAM" id="SSF52113">
    <property type="entry name" value="BRCT domain"/>
    <property type="match status" value="1"/>
</dbReference>
<dbReference type="Gene3D" id="2.40.50.140">
    <property type="entry name" value="Nucleic acid-binding proteins"/>
    <property type="match status" value="1"/>
</dbReference>
<keyword evidence="8" id="KW-0862">Zinc</keyword>
<dbReference type="CDD" id="cd17748">
    <property type="entry name" value="BRCT_DNA_ligase_like"/>
    <property type="match status" value="1"/>
</dbReference>
<evidence type="ECO:0000256" key="1">
    <source>
        <dbReference type="ARBA" id="ARBA00001946"/>
    </source>
</evidence>
<reference evidence="14" key="1">
    <citation type="submission" date="2016-10" db="EMBL/GenBank/DDBJ databases">
        <title>Sequence of Gallionella enrichment culture.</title>
        <authorList>
            <person name="Poehlein A."/>
            <person name="Muehling M."/>
            <person name="Daniel R."/>
        </authorList>
    </citation>
    <scope>NUCLEOTIDE SEQUENCE</scope>
</reference>
<dbReference type="Pfam" id="PF03119">
    <property type="entry name" value="DNA_ligase_ZBD"/>
    <property type="match status" value="1"/>
</dbReference>
<evidence type="ECO:0000256" key="2">
    <source>
        <dbReference type="ARBA" id="ARBA00004067"/>
    </source>
</evidence>